<reference evidence="3" key="1">
    <citation type="journal article" date="2021" name="PeerJ">
        <title>Extensive microbial diversity within the chicken gut microbiome revealed by metagenomics and culture.</title>
        <authorList>
            <person name="Gilroy R."/>
            <person name="Ravi A."/>
            <person name="Getino M."/>
            <person name="Pursley I."/>
            <person name="Horton D.L."/>
            <person name="Alikhan N.F."/>
            <person name="Baker D."/>
            <person name="Gharbi K."/>
            <person name="Hall N."/>
            <person name="Watson M."/>
            <person name="Adriaenssens E.M."/>
            <person name="Foster-Nyarko E."/>
            <person name="Jarju S."/>
            <person name="Secka A."/>
            <person name="Antonio M."/>
            <person name="Oren A."/>
            <person name="Chaudhuri R.R."/>
            <person name="La Ragione R."/>
            <person name="Hildebrand F."/>
            <person name="Pallen M.J."/>
        </authorList>
    </citation>
    <scope>NUCLEOTIDE SEQUENCE</scope>
    <source>
        <strain evidence="3">ChiGjej6B6-14162</strain>
    </source>
</reference>
<reference evidence="3" key="2">
    <citation type="submission" date="2021-04" db="EMBL/GenBank/DDBJ databases">
        <authorList>
            <person name="Gilroy R."/>
        </authorList>
    </citation>
    <scope>NUCLEOTIDE SEQUENCE</scope>
    <source>
        <strain evidence="3">ChiGjej6B6-14162</strain>
    </source>
</reference>
<dbReference type="InterPro" id="IPR005902">
    <property type="entry name" value="HU_DNA-bd_put"/>
</dbReference>
<name>A0A9D1X7S0_9BACT</name>
<dbReference type="Pfam" id="PF18291">
    <property type="entry name" value="HU-HIG"/>
    <property type="match status" value="1"/>
</dbReference>
<proteinExistence type="predicted"/>
<evidence type="ECO:0000313" key="4">
    <source>
        <dbReference type="Proteomes" id="UP000886740"/>
    </source>
</evidence>
<evidence type="ECO:0000256" key="1">
    <source>
        <dbReference type="ARBA" id="ARBA00023125"/>
    </source>
</evidence>
<dbReference type="Proteomes" id="UP000886740">
    <property type="component" value="Unassembled WGS sequence"/>
</dbReference>
<protein>
    <submittedName>
        <fullName evidence="3">DNA-binding protein</fullName>
    </submittedName>
</protein>
<dbReference type="InterPro" id="IPR010992">
    <property type="entry name" value="IHF-like_DNA-bd_dom_sf"/>
</dbReference>
<evidence type="ECO:0000313" key="3">
    <source>
        <dbReference type="EMBL" id="HIX74086.1"/>
    </source>
</evidence>
<dbReference type="NCBIfam" id="TIGR01201">
    <property type="entry name" value="HU_rel"/>
    <property type="match status" value="1"/>
</dbReference>
<accession>A0A9D1X7S0</accession>
<feature type="domain" description="HU" evidence="2">
    <location>
        <begin position="12"/>
        <end position="105"/>
    </location>
</feature>
<gene>
    <name evidence="3" type="ORF">H9977_03470</name>
</gene>
<organism evidence="3 4">
    <name type="scientific">Candidatus Parabacteroides intestinipullorum</name>
    <dbReference type="NCBI Taxonomy" id="2838723"/>
    <lineage>
        <taxon>Bacteria</taxon>
        <taxon>Pseudomonadati</taxon>
        <taxon>Bacteroidota</taxon>
        <taxon>Bacteroidia</taxon>
        <taxon>Bacteroidales</taxon>
        <taxon>Tannerellaceae</taxon>
        <taxon>Parabacteroides</taxon>
    </lineage>
</organism>
<comment type="caution">
    <text evidence="3">The sequence shown here is derived from an EMBL/GenBank/DDBJ whole genome shotgun (WGS) entry which is preliminary data.</text>
</comment>
<dbReference type="EMBL" id="DXEL01000029">
    <property type="protein sequence ID" value="HIX74086.1"/>
    <property type="molecule type" value="Genomic_DNA"/>
</dbReference>
<dbReference type="InterPro" id="IPR041607">
    <property type="entry name" value="HU-HIG"/>
</dbReference>
<dbReference type="SUPFAM" id="SSF47729">
    <property type="entry name" value="IHF-like DNA-binding proteins"/>
    <property type="match status" value="1"/>
</dbReference>
<dbReference type="GO" id="GO:0003677">
    <property type="term" value="F:DNA binding"/>
    <property type="evidence" value="ECO:0007669"/>
    <property type="project" value="UniProtKB-KW"/>
</dbReference>
<dbReference type="AlphaFoldDB" id="A0A9D1X7S0"/>
<evidence type="ECO:0000259" key="2">
    <source>
        <dbReference type="Pfam" id="PF18291"/>
    </source>
</evidence>
<sequence>MMFYKKQKLGGKWYPRSFTVNTVDTKEVARRLSLMSTVTVGDTYAVLLGLGEVLGELMSAGNSVKLDGLGTFYLVGNANGAGVETPEEVSPKQFKKMTVAFIPEYSRAHDRQVARKTIVPQQVEWTEMSKKVK</sequence>
<keyword evidence="1 3" id="KW-0238">DNA-binding</keyword>